<name>A0AAP2GJB4_9BACT</name>
<sequence length="104" mass="11739">MERFKKIEKKLILANGVEATFSLLQSHRTSFDSYSLLDCPRSSLYTIYGDPNEGTEDFKGVTGDGASRIFAKMADCRACFYIDDGTDDAFYEARDNSINDLDRL</sequence>
<organism evidence="1 2">
    <name type="scientific">Chryseosolibacter histidini</name>
    <dbReference type="NCBI Taxonomy" id="2782349"/>
    <lineage>
        <taxon>Bacteria</taxon>
        <taxon>Pseudomonadati</taxon>
        <taxon>Bacteroidota</taxon>
        <taxon>Cytophagia</taxon>
        <taxon>Cytophagales</taxon>
        <taxon>Chryseotaleaceae</taxon>
        <taxon>Chryseosolibacter</taxon>
    </lineage>
</organism>
<evidence type="ECO:0000313" key="1">
    <source>
        <dbReference type="EMBL" id="MBT1698166.1"/>
    </source>
</evidence>
<keyword evidence="2" id="KW-1185">Reference proteome</keyword>
<reference evidence="1 2" key="1">
    <citation type="submission" date="2021-05" db="EMBL/GenBank/DDBJ databases">
        <title>A Polyphasic approach of four new species of the genus Ohtaekwangia: Ohtaekwangia histidinii sp. nov., Ohtaekwangia cretensis sp. nov., Ohtaekwangia indiensis sp. nov., Ohtaekwangia reichenbachii sp. nov. from diverse environment.</title>
        <authorList>
            <person name="Octaviana S."/>
        </authorList>
    </citation>
    <scope>NUCLEOTIDE SEQUENCE [LARGE SCALE GENOMIC DNA]</scope>
    <source>
        <strain evidence="1 2">PWU4</strain>
    </source>
</reference>
<proteinExistence type="predicted"/>
<dbReference type="RefSeq" id="WP_254164055.1">
    <property type="nucleotide sequence ID" value="NZ_JAHESF010000013.1"/>
</dbReference>
<evidence type="ECO:0000313" key="2">
    <source>
        <dbReference type="Proteomes" id="UP001319200"/>
    </source>
</evidence>
<dbReference type="AlphaFoldDB" id="A0AAP2GJB4"/>
<comment type="caution">
    <text evidence="1">The sequence shown here is derived from an EMBL/GenBank/DDBJ whole genome shotgun (WGS) entry which is preliminary data.</text>
</comment>
<gene>
    <name evidence="1" type="ORF">KK083_14835</name>
</gene>
<dbReference type="EMBL" id="JAHESF010000013">
    <property type="protein sequence ID" value="MBT1698166.1"/>
    <property type="molecule type" value="Genomic_DNA"/>
</dbReference>
<dbReference type="Proteomes" id="UP001319200">
    <property type="component" value="Unassembled WGS sequence"/>
</dbReference>
<accession>A0AAP2GJB4</accession>
<protein>
    <submittedName>
        <fullName evidence="1">Uncharacterized protein</fullName>
    </submittedName>
</protein>